<dbReference type="PRINTS" id="PR01078">
    <property type="entry name" value="AMINACHANNEL"/>
</dbReference>
<reference evidence="13" key="1">
    <citation type="submission" date="2021-02" db="EMBL/GenBank/DDBJ databases">
        <authorList>
            <person name="Nowell W R."/>
        </authorList>
    </citation>
    <scope>NUCLEOTIDE SEQUENCE</scope>
    <source>
        <strain evidence="13">Ploen Becks lab</strain>
    </source>
</reference>
<evidence type="ECO:0000313" key="13">
    <source>
        <dbReference type="EMBL" id="CAF0914684.1"/>
    </source>
</evidence>
<organism evidence="13 14">
    <name type="scientific">Brachionus calyciflorus</name>
    <dbReference type="NCBI Taxonomy" id="104777"/>
    <lineage>
        <taxon>Eukaryota</taxon>
        <taxon>Metazoa</taxon>
        <taxon>Spiralia</taxon>
        <taxon>Gnathifera</taxon>
        <taxon>Rotifera</taxon>
        <taxon>Eurotatoria</taxon>
        <taxon>Monogononta</taxon>
        <taxon>Pseudotrocha</taxon>
        <taxon>Ploima</taxon>
        <taxon>Brachionidae</taxon>
        <taxon>Brachionus</taxon>
    </lineage>
</organism>
<evidence type="ECO:0000256" key="1">
    <source>
        <dbReference type="ARBA" id="ARBA00004141"/>
    </source>
</evidence>
<dbReference type="PANTHER" id="PTHR11690">
    <property type="entry name" value="AMILORIDE-SENSITIVE SODIUM CHANNEL-RELATED"/>
    <property type="match status" value="1"/>
</dbReference>
<comment type="caution">
    <text evidence="13">The sequence shown here is derived from an EMBL/GenBank/DDBJ whole genome shotgun (WGS) entry which is preliminary data.</text>
</comment>
<dbReference type="AlphaFoldDB" id="A0A814AMG9"/>
<keyword evidence="8 12" id="KW-0472">Membrane</keyword>
<keyword evidence="3 11" id="KW-0894">Sodium channel</keyword>
<keyword evidence="9 11" id="KW-0739">Sodium transport</keyword>
<evidence type="ECO:0000256" key="5">
    <source>
        <dbReference type="ARBA" id="ARBA00022989"/>
    </source>
</evidence>
<sequence length="322" mass="37129">MLISCLYDNKPCDPNNFFQQKSFYFGNCFTFNSGKNLTGHSIPVLNSKRPGMVNGLKLKLFIGAPEYQPCWEDRYGALIVVHNRTVPPLYVEEGLFIQAGSETNFILNKVTINKLPSPYSNCVANVSYRNEFDSESYRSAFDLSGSYRQKWCILNCSYFKATQDNILLCSSFNFTSSFERSKSLNNLENLANYYDVCFPECPIECDYSYFNIFKSVSSFPSYSYSQFLLANRSFRLRYPYENVRLEQVRNSVVSFNAYFDSSNYQKIDEIPESNFESLLGTLGGQLGVFLGVSFLSFAEIFEILFEILLIFMNNRKRVINNE</sequence>
<proteinExistence type="inferred from homology"/>
<evidence type="ECO:0000256" key="7">
    <source>
        <dbReference type="ARBA" id="ARBA00023065"/>
    </source>
</evidence>
<evidence type="ECO:0000313" key="14">
    <source>
        <dbReference type="Proteomes" id="UP000663879"/>
    </source>
</evidence>
<evidence type="ECO:0000256" key="6">
    <source>
        <dbReference type="ARBA" id="ARBA00023053"/>
    </source>
</evidence>
<keyword evidence="14" id="KW-1185">Reference proteome</keyword>
<accession>A0A814AMG9</accession>
<comment type="subcellular location">
    <subcellularLocation>
        <location evidence="1">Membrane</location>
        <topology evidence="1">Multi-pass membrane protein</topology>
    </subcellularLocation>
</comment>
<dbReference type="PANTHER" id="PTHR11690:SF248">
    <property type="entry name" value="PICKPOCKET 17, ISOFORM A"/>
    <property type="match status" value="1"/>
</dbReference>
<keyword evidence="5 12" id="KW-1133">Transmembrane helix</keyword>
<keyword evidence="10 11" id="KW-0407">Ion channel</keyword>
<evidence type="ECO:0000256" key="10">
    <source>
        <dbReference type="ARBA" id="ARBA00023303"/>
    </source>
</evidence>
<protein>
    <submittedName>
        <fullName evidence="13">Uncharacterized protein</fullName>
    </submittedName>
</protein>
<evidence type="ECO:0000256" key="8">
    <source>
        <dbReference type="ARBA" id="ARBA00023136"/>
    </source>
</evidence>
<keyword evidence="4 11" id="KW-0812">Transmembrane</keyword>
<feature type="transmembrane region" description="Helical" evidence="12">
    <location>
        <begin position="286"/>
        <end position="311"/>
    </location>
</feature>
<dbReference type="Proteomes" id="UP000663879">
    <property type="component" value="Unassembled WGS sequence"/>
</dbReference>
<dbReference type="EMBL" id="CAJNOC010002135">
    <property type="protein sequence ID" value="CAF0914684.1"/>
    <property type="molecule type" value="Genomic_DNA"/>
</dbReference>
<evidence type="ECO:0000256" key="3">
    <source>
        <dbReference type="ARBA" id="ARBA00022461"/>
    </source>
</evidence>
<keyword evidence="2 11" id="KW-0813">Transport</keyword>
<comment type="similarity">
    <text evidence="11">Belongs to the amiloride-sensitive sodium channel (TC 1.A.6) family.</text>
</comment>
<dbReference type="OrthoDB" id="6021021at2759"/>
<keyword evidence="7 11" id="KW-0406">Ion transport</keyword>
<dbReference type="InterPro" id="IPR001873">
    <property type="entry name" value="ENaC"/>
</dbReference>
<keyword evidence="6" id="KW-0915">Sodium</keyword>
<dbReference type="Gene3D" id="1.10.287.770">
    <property type="entry name" value="YojJ-like"/>
    <property type="match status" value="1"/>
</dbReference>
<gene>
    <name evidence="13" type="ORF">OXX778_LOCUS12084</name>
</gene>
<dbReference type="Gene3D" id="2.60.470.10">
    <property type="entry name" value="Acid-sensing ion channels like domains"/>
    <property type="match status" value="1"/>
</dbReference>
<name>A0A814AMG9_9BILA</name>
<evidence type="ECO:0000256" key="4">
    <source>
        <dbReference type="ARBA" id="ARBA00022692"/>
    </source>
</evidence>
<evidence type="ECO:0000256" key="12">
    <source>
        <dbReference type="SAM" id="Phobius"/>
    </source>
</evidence>
<dbReference type="Pfam" id="PF00858">
    <property type="entry name" value="ASC"/>
    <property type="match status" value="1"/>
</dbReference>
<dbReference type="GO" id="GO:0015280">
    <property type="term" value="F:ligand-gated sodium channel activity"/>
    <property type="evidence" value="ECO:0007669"/>
    <property type="project" value="TreeGrafter"/>
</dbReference>
<evidence type="ECO:0000256" key="11">
    <source>
        <dbReference type="RuleBase" id="RU000679"/>
    </source>
</evidence>
<dbReference type="GO" id="GO:0005886">
    <property type="term" value="C:plasma membrane"/>
    <property type="evidence" value="ECO:0007669"/>
    <property type="project" value="TreeGrafter"/>
</dbReference>
<evidence type="ECO:0000256" key="9">
    <source>
        <dbReference type="ARBA" id="ARBA00023201"/>
    </source>
</evidence>
<evidence type="ECO:0000256" key="2">
    <source>
        <dbReference type="ARBA" id="ARBA00022448"/>
    </source>
</evidence>